<dbReference type="Proteomes" id="UP000002899">
    <property type="component" value="Chromosome IV"/>
</dbReference>
<dbReference type="OrthoDB" id="343184at2759"/>
<sequence>MEHEEGCKYAVNTSNVQTEGPLESLCSSRKCSVWLDLKTWFGYKSKSLSNEMFNEYFLDVAHGGNGSYEKLILSANKAIVDCIQEDLLNCQDVISLQVLSRQLFPNMPHQISYELVLYFWCQKHSEIATTDTSLAIFVNSYLHGGQKLISNRAKASYVKVLFSFSYQSIAGEHHHEHVMAWVPCFLQHITTAHKHVHLGSELENQLLLDLETYLNYKYDYITPRIHECLSLPFDKVASLSDIDMGRDMLKLSCRLYFDAVEMLKSHGHMDKIDLNEQVELLLGSGSLEVMSSIYMNLHKITSHNLSIIGGEVEIAQAKSIFERLVGACCCTIKKDSLTLCDTEATQAKQKFETMAKLVQRLHQIQMAIQFFQKQINPDDAIRQKISMGVDKSVTTVPEATSIFAGMDISNSSKSSDKPSTILGNFQALVKSYENLWPIQDAICCKMMEISMHK</sequence>
<keyword evidence="2" id="KW-1185">Reference proteome</keyword>
<reference evidence="1 2" key="3">
    <citation type="journal article" date="2016" name="Sci. Rep.">
        <title>Genome-wide diversity and gene expression profiling of Babesia microti isolates identify polymorphic genes that mediate host-pathogen interactions.</title>
        <authorList>
            <person name="Silva J.C."/>
            <person name="Cornillot E."/>
            <person name="McCracken C."/>
            <person name="Usmani-Brown S."/>
            <person name="Dwivedi A."/>
            <person name="Ifeonu O.O."/>
            <person name="Crabtree J."/>
            <person name="Gotia H.T."/>
            <person name="Virji A.Z."/>
            <person name="Reynes C."/>
            <person name="Colinge J."/>
            <person name="Kumar V."/>
            <person name="Lawres L."/>
            <person name="Pazzi J.E."/>
            <person name="Pablo J.V."/>
            <person name="Hung C."/>
            <person name="Brancato J."/>
            <person name="Kumari P."/>
            <person name="Orvis J."/>
            <person name="Tretina K."/>
            <person name="Chibucos M."/>
            <person name="Ott S."/>
            <person name="Sadzewicz L."/>
            <person name="Sengamalay N."/>
            <person name="Shetty A.C."/>
            <person name="Su Q."/>
            <person name="Tallon L."/>
            <person name="Fraser C.M."/>
            <person name="Frutos R."/>
            <person name="Molina D.M."/>
            <person name="Krause P.J."/>
            <person name="Ben Mamoun C."/>
        </authorList>
    </citation>
    <scope>NUCLEOTIDE SEQUENCE [LARGE SCALE GENOMIC DNA]</scope>
    <source>
        <strain evidence="1 2">RI</strain>
    </source>
</reference>
<reference evidence="1 2" key="2">
    <citation type="journal article" date="2013" name="PLoS ONE">
        <title>Whole genome mapping and re-organization of the nuclear and mitochondrial genomes of Babesia microti isolates.</title>
        <authorList>
            <person name="Cornillot E."/>
            <person name="Dassouli A."/>
            <person name="Garg A."/>
            <person name="Pachikara N."/>
            <person name="Randazzo S."/>
            <person name="Depoix D."/>
            <person name="Carcy B."/>
            <person name="Delbecq S."/>
            <person name="Frutos R."/>
            <person name="Silva J.C."/>
            <person name="Sutton R."/>
            <person name="Krause P.J."/>
            <person name="Mamoun C.B."/>
        </authorList>
    </citation>
    <scope>NUCLEOTIDE SEQUENCE [LARGE SCALE GENOMIC DNA]</scope>
    <source>
        <strain evidence="1 2">RI</strain>
    </source>
</reference>
<organism evidence="1 2">
    <name type="scientific">Babesia microti (strain RI)</name>
    <dbReference type="NCBI Taxonomy" id="1133968"/>
    <lineage>
        <taxon>Eukaryota</taxon>
        <taxon>Sar</taxon>
        <taxon>Alveolata</taxon>
        <taxon>Apicomplexa</taxon>
        <taxon>Aconoidasida</taxon>
        <taxon>Piroplasmida</taxon>
        <taxon>Babesiidae</taxon>
        <taxon>Babesia</taxon>
    </lineage>
</organism>
<dbReference type="AlphaFoldDB" id="I7JDH2"/>
<dbReference type="RefSeq" id="XP_012650208.1">
    <property type="nucleotide sequence ID" value="XM_012794754.1"/>
</dbReference>
<dbReference type="GeneID" id="24426253"/>
<proteinExistence type="predicted"/>
<evidence type="ECO:0000313" key="2">
    <source>
        <dbReference type="Proteomes" id="UP000002899"/>
    </source>
</evidence>
<dbReference type="KEGG" id="bmic:BmR1_04g08085"/>
<dbReference type="EMBL" id="LN871599">
    <property type="protein sequence ID" value="CCF75800.1"/>
    <property type="molecule type" value="Genomic_DNA"/>
</dbReference>
<dbReference type="VEuPathDB" id="PiroplasmaDB:BmR1_04g08085"/>
<name>I7JDH2_BABMR</name>
<accession>I7JDH2</accession>
<protein>
    <submittedName>
        <fullName evidence="1">Uncharacterized protein</fullName>
    </submittedName>
</protein>
<evidence type="ECO:0000313" key="1">
    <source>
        <dbReference type="EMBL" id="CCF75800.1"/>
    </source>
</evidence>
<reference evidence="1 2" key="1">
    <citation type="journal article" date="2012" name="Nucleic Acids Res.">
        <title>Sequencing of the smallest Apicomplexan genome from the human pathogen Babesia microti.</title>
        <authorList>
            <person name="Cornillot E."/>
            <person name="Hadj-Kaddour K."/>
            <person name="Dassouli A."/>
            <person name="Noel B."/>
            <person name="Ranwez V."/>
            <person name="Vacherie B."/>
            <person name="Augagneur Y."/>
            <person name="Bres V."/>
            <person name="Duclos A."/>
            <person name="Randazzo S."/>
            <person name="Carcy B."/>
            <person name="Debierre-Grockiego F."/>
            <person name="Delbecq S."/>
            <person name="Moubri-Menage K."/>
            <person name="Shams-Eldin H."/>
            <person name="Usmani-Brown S."/>
            <person name="Bringaud F."/>
            <person name="Wincker P."/>
            <person name="Vivares C.P."/>
            <person name="Schwarz R.T."/>
            <person name="Schetters T.P."/>
            <person name="Krause P.J."/>
            <person name="Gorenflot A."/>
            <person name="Berry V."/>
            <person name="Barbe V."/>
            <person name="Ben Mamoun C."/>
        </authorList>
    </citation>
    <scope>NUCLEOTIDE SEQUENCE [LARGE SCALE GENOMIC DNA]</scope>
    <source>
        <strain evidence="1 2">RI</strain>
    </source>
</reference>